<dbReference type="RefSeq" id="WP_147135409.1">
    <property type="nucleotide sequence ID" value="NZ_BAABIJ010000001.1"/>
</dbReference>
<dbReference type="OrthoDB" id="9813231at2"/>
<dbReference type="Pfam" id="PF08818">
    <property type="entry name" value="DUF1801"/>
    <property type="match status" value="1"/>
</dbReference>
<feature type="domain" description="YdhG-like" evidence="1">
    <location>
        <begin position="22"/>
        <end position="112"/>
    </location>
</feature>
<protein>
    <submittedName>
        <fullName evidence="2">Uncharacterized protein YdhG (YjbR/CyaY superfamily)</fullName>
    </submittedName>
</protein>
<evidence type="ECO:0000259" key="1">
    <source>
        <dbReference type="Pfam" id="PF08818"/>
    </source>
</evidence>
<accession>A0A562VDF3</accession>
<dbReference type="SUPFAM" id="SSF159888">
    <property type="entry name" value="YdhG-like"/>
    <property type="match status" value="1"/>
</dbReference>
<keyword evidence="3" id="KW-1185">Reference proteome</keyword>
<gene>
    <name evidence="2" type="ORF">LX16_1635</name>
</gene>
<comment type="caution">
    <text evidence="2">The sequence shown here is derived from an EMBL/GenBank/DDBJ whole genome shotgun (WGS) entry which is preliminary data.</text>
</comment>
<dbReference type="EMBL" id="VLLL01000005">
    <property type="protein sequence ID" value="TWJ15916.1"/>
    <property type="molecule type" value="Genomic_DNA"/>
</dbReference>
<name>A0A562VDF3_9ACTN</name>
<dbReference type="Proteomes" id="UP000321617">
    <property type="component" value="Unassembled WGS sequence"/>
</dbReference>
<sequence>MVRSEATDVDEYLALAAPDRVEVLTALRRLCRTELTGYREKMAYGMPAYTRDGVVEIAFAAQKRHLAIYLMRPDVREAFAARLAGHDVGKGCLRFRTPRDVDLDLVGDLLRATAATHGTAC</sequence>
<reference evidence="2 3" key="1">
    <citation type="journal article" date="2013" name="Stand. Genomic Sci.">
        <title>Genomic Encyclopedia of Type Strains, Phase I: The one thousand microbial genomes (KMG-I) project.</title>
        <authorList>
            <person name="Kyrpides N.C."/>
            <person name="Woyke T."/>
            <person name="Eisen J.A."/>
            <person name="Garrity G."/>
            <person name="Lilburn T.G."/>
            <person name="Beck B.J."/>
            <person name="Whitman W.B."/>
            <person name="Hugenholtz P."/>
            <person name="Klenk H.P."/>
        </authorList>
    </citation>
    <scope>NUCLEOTIDE SEQUENCE [LARGE SCALE GENOMIC DNA]</scope>
    <source>
        <strain evidence="2 3">DSM 45044</strain>
    </source>
</reference>
<dbReference type="InterPro" id="IPR014922">
    <property type="entry name" value="YdhG-like"/>
</dbReference>
<organism evidence="2 3">
    <name type="scientific">Stackebrandtia albiflava</name>
    <dbReference type="NCBI Taxonomy" id="406432"/>
    <lineage>
        <taxon>Bacteria</taxon>
        <taxon>Bacillati</taxon>
        <taxon>Actinomycetota</taxon>
        <taxon>Actinomycetes</taxon>
        <taxon>Glycomycetales</taxon>
        <taxon>Glycomycetaceae</taxon>
        <taxon>Stackebrandtia</taxon>
    </lineage>
</organism>
<dbReference type="Gene3D" id="3.90.1150.200">
    <property type="match status" value="1"/>
</dbReference>
<evidence type="ECO:0000313" key="2">
    <source>
        <dbReference type="EMBL" id="TWJ15916.1"/>
    </source>
</evidence>
<evidence type="ECO:0000313" key="3">
    <source>
        <dbReference type="Proteomes" id="UP000321617"/>
    </source>
</evidence>
<dbReference type="AlphaFoldDB" id="A0A562VDF3"/>
<proteinExistence type="predicted"/>